<dbReference type="NCBIfam" id="TIGR00229">
    <property type="entry name" value="sensory_box"/>
    <property type="match status" value="2"/>
</dbReference>
<evidence type="ECO:0000313" key="8">
    <source>
        <dbReference type="EMBL" id="KIG17581.1"/>
    </source>
</evidence>
<evidence type="ECO:0000259" key="5">
    <source>
        <dbReference type="PROSITE" id="PS50011"/>
    </source>
</evidence>
<dbReference type="InterPro" id="IPR035965">
    <property type="entry name" value="PAS-like_dom_sf"/>
</dbReference>
<keyword evidence="1" id="KW-0808">Transferase</keyword>
<keyword evidence="4" id="KW-0067">ATP-binding</keyword>
<gene>
    <name evidence="8" type="ORF">DB30_03062</name>
</gene>
<dbReference type="InterPro" id="IPR011009">
    <property type="entry name" value="Kinase-like_dom_sf"/>
</dbReference>
<dbReference type="PANTHER" id="PTHR43289:SF6">
    <property type="entry name" value="SERINE_THREONINE-PROTEIN KINASE NEKL-3"/>
    <property type="match status" value="1"/>
</dbReference>
<dbReference type="Gene3D" id="1.10.510.10">
    <property type="entry name" value="Transferase(Phosphotransferase) domain 1"/>
    <property type="match status" value="1"/>
</dbReference>
<evidence type="ECO:0000256" key="3">
    <source>
        <dbReference type="ARBA" id="ARBA00022777"/>
    </source>
</evidence>
<dbReference type="GO" id="GO:0009882">
    <property type="term" value="F:blue light photoreceptor activity"/>
    <property type="evidence" value="ECO:0007669"/>
    <property type="project" value="UniProtKB-ARBA"/>
</dbReference>
<evidence type="ECO:0000256" key="2">
    <source>
        <dbReference type="ARBA" id="ARBA00022741"/>
    </source>
</evidence>
<dbReference type="GO" id="GO:0004674">
    <property type="term" value="F:protein serine/threonine kinase activity"/>
    <property type="evidence" value="ECO:0007669"/>
    <property type="project" value="UniProtKB-KW"/>
</dbReference>
<dbReference type="InterPro" id="IPR000014">
    <property type="entry name" value="PAS"/>
</dbReference>
<evidence type="ECO:0000256" key="4">
    <source>
        <dbReference type="ARBA" id="ARBA00022840"/>
    </source>
</evidence>
<evidence type="ECO:0000259" key="7">
    <source>
        <dbReference type="PROSITE" id="PS50113"/>
    </source>
</evidence>
<evidence type="ECO:0000259" key="6">
    <source>
        <dbReference type="PROSITE" id="PS50112"/>
    </source>
</evidence>
<evidence type="ECO:0000313" key="9">
    <source>
        <dbReference type="Proteomes" id="UP000031599"/>
    </source>
</evidence>
<dbReference type="Pfam" id="PF00069">
    <property type="entry name" value="Pkinase"/>
    <property type="match status" value="1"/>
</dbReference>
<dbReference type="Pfam" id="PF08448">
    <property type="entry name" value="PAS_4"/>
    <property type="match status" value="1"/>
</dbReference>
<dbReference type="InterPro" id="IPR000719">
    <property type="entry name" value="Prot_kinase_dom"/>
</dbReference>
<dbReference type="EMBL" id="JMCC02000022">
    <property type="protein sequence ID" value="KIG17581.1"/>
    <property type="molecule type" value="Genomic_DNA"/>
</dbReference>
<dbReference type="Proteomes" id="UP000031599">
    <property type="component" value="Unassembled WGS sequence"/>
</dbReference>
<dbReference type="InterPro" id="IPR001610">
    <property type="entry name" value="PAC"/>
</dbReference>
<organism evidence="8 9">
    <name type="scientific">Enhygromyxa salina</name>
    <dbReference type="NCBI Taxonomy" id="215803"/>
    <lineage>
        <taxon>Bacteria</taxon>
        <taxon>Pseudomonadati</taxon>
        <taxon>Myxococcota</taxon>
        <taxon>Polyangia</taxon>
        <taxon>Nannocystales</taxon>
        <taxon>Nannocystaceae</taxon>
        <taxon>Enhygromyxa</taxon>
    </lineage>
</organism>
<dbReference type="InterPro" id="IPR000700">
    <property type="entry name" value="PAS-assoc_C"/>
</dbReference>
<dbReference type="Gene3D" id="3.30.450.20">
    <property type="entry name" value="PAS domain"/>
    <property type="match status" value="2"/>
</dbReference>
<dbReference type="PROSITE" id="PS50113">
    <property type="entry name" value="PAC"/>
    <property type="match status" value="1"/>
</dbReference>
<dbReference type="GO" id="GO:0006355">
    <property type="term" value="P:regulation of DNA-templated transcription"/>
    <property type="evidence" value="ECO:0007669"/>
    <property type="project" value="InterPro"/>
</dbReference>
<dbReference type="Gene3D" id="3.30.200.20">
    <property type="entry name" value="Phosphorylase Kinase, domain 1"/>
    <property type="match status" value="1"/>
</dbReference>
<feature type="domain" description="PAS" evidence="6">
    <location>
        <begin position="525"/>
        <end position="578"/>
    </location>
</feature>
<dbReference type="Pfam" id="PF00989">
    <property type="entry name" value="PAS"/>
    <property type="match status" value="1"/>
</dbReference>
<keyword evidence="2" id="KW-0547">Nucleotide-binding</keyword>
<accession>A0A0C2D2U8</accession>
<dbReference type="PROSITE" id="PS00108">
    <property type="entry name" value="PROTEIN_KINASE_ST"/>
    <property type="match status" value="1"/>
</dbReference>
<reference evidence="8 9" key="1">
    <citation type="submission" date="2014-12" db="EMBL/GenBank/DDBJ databases">
        <title>Genome assembly of Enhygromyxa salina DSM 15201.</title>
        <authorList>
            <person name="Sharma G."/>
            <person name="Subramanian S."/>
        </authorList>
    </citation>
    <scope>NUCLEOTIDE SEQUENCE [LARGE SCALE GENOMIC DNA]</scope>
    <source>
        <strain evidence="8 9">DSM 15201</strain>
    </source>
</reference>
<dbReference type="PANTHER" id="PTHR43289">
    <property type="entry name" value="MITOGEN-ACTIVATED PROTEIN KINASE KINASE KINASE 20-RELATED"/>
    <property type="match status" value="1"/>
</dbReference>
<evidence type="ECO:0000256" key="1">
    <source>
        <dbReference type="ARBA" id="ARBA00022679"/>
    </source>
</evidence>
<dbReference type="PROSITE" id="PS50011">
    <property type="entry name" value="PROTEIN_KINASE_DOM"/>
    <property type="match status" value="1"/>
</dbReference>
<dbReference type="SMART" id="SM00086">
    <property type="entry name" value="PAC"/>
    <property type="match status" value="1"/>
</dbReference>
<feature type="domain" description="PAC" evidence="7">
    <location>
        <begin position="483"/>
        <end position="531"/>
    </location>
</feature>
<comment type="caution">
    <text evidence="8">The sequence shown here is derived from an EMBL/GenBank/DDBJ whole genome shotgun (WGS) entry which is preliminary data.</text>
</comment>
<dbReference type="InterPro" id="IPR013656">
    <property type="entry name" value="PAS_4"/>
</dbReference>
<dbReference type="InterPro" id="IPR013767">
    <property type="entry name" value="PAS_fold"/>
</dbReference>
<dbReference type="SUPFAM" id="SSF56112">
    <property type="entry name" value="Protein kinase-like (PK-like)"/>
    <property type="match status" value="1"/>
</dbReference>
<feature type="domain" description="Protein kinase" evidence="5">
    <location>
        <begin position="105"/>
        <end position="401"/>
    </location>
</feature>
<dbReference type="AlphaFoldDB" id="A0A0C2D2U8"/>
<protein>
    <submittedName>
        <fullName evidence="8">Serine/threonine protein kinase</fullName>
    </submittedName>
</protein>
<dbReference type="GO" id="GO:0005524">
    <property type="term" value="F:ATP binding"/>
    <property type="evidence" value="ECO:0007669"/>
    <property type="project" value="UniProtKB-KW"/>
</dbReference>
<dbReference type="InterPro" id="IPR008271">
    <property type="entry name" value="Ser/Thr_kinase_AS"/>
</dbReference>
<dbReference type="SMART" id="SM00220">
    <property type="entry name" value="S_TKc"/>
    <property type="match status" value="1"/>
</dbReference>
<dbReference type="SUPFAM" id="SSF55785">
    <property type="entry name" value="PYP-like sensor domain (PAS domain)"/>
    <property type="match status" value="2"/>
</dbReference>
<dbReference type="CDD" id="cd14014">
    <property type="entry name" value="STKc_PknB_like"/>
    <property type="match status" value="1"/>
</dbReference>
<name>A0A0C2D2U8_9BACT</name>
<keyword evidence="3 8" id="KW-0418">Kinase</keyword>
<sequence length="640" mass="70807">MRFGVRALQLGYIDDHQFADACTAWVRDGQRSLAELMCARGWVTEQQRSDLEHHAGAETHTVVRAGNRVDDRLMLTLHANGPRDSVLDLEPADFANLPLTVRQRITLRGIHSSGGIGEVWRAYDEVLGREIALKRLKHSQAAHVDSRARFFREARITGQLDHPGVVPVYDYSHAQDDGAHCFYTMRFLQGRTLSEVIADFHDNRSADEDMVSRPLLQLLQYFISVCNTMAFAHSRGIVHRDLKGANVIIGDFGEVIVLDWGLAKHVGSGNVSADASSAPDPGDSLAGLMPTATLQGDLLGTPAFMSLEQAKGEVERIDRRTDIYSLCAILYDILTGRPPFDGDDVAAIMDAVIRQPPTPPRALVPGVPVELERICLCGLAKAPEARWHTVGELGDAVERWLTTLAERKRTDQERERFFDLSVDLLAIVDSGGHIAQFNMAWTTLLGWPSESLDGAVLTEFACEDQRASLTAGLAKIWAGESDVELELRMRCADGSSRWIDIRARSIPDEAGVYLVGRDVTDRRRSEQKFMGLLESAPDATCVIDRSGTIVLINHQLERMFGYSQEELLDQPIEILVPEHLRGRHVGHVRGFVSDPTPRPMGSGLKLQGQRKDGTTFAVEVSLGVLETETQMLVSCALRAR</sequence>
<dbReference type="PROSITE" id="PS50112">
    <property type="entry name" value="PAS"/>
    <property type="match status" value="1"/>
</dbReference>
<dbReference type="SMART" id="SM00091">
    <property type="entry name" value="PAS"/>
    <property type="match status" value="2"/>
</dbReference>
<dbReference type="CDD" id="cd00130">
    <property type="entry name" value="PAS"/>
    <property type="match status" value="2"/>
</dbReference>
<keyword evidence="8" id="KW-0723">Serine/threonine-protein kinase</keyword>
<proteinExistence type="predicted"/>